<organism evidence="5">
    <name type="scientific">Acetithermum autotrophicum</name>
    <dbReference type="NCBI Taxonomy" id="1446466"/>
    <lineage>
        <taxon>Bacteria</taxon>
        <taxon>Candidatus Bipolaricaulota</taxon>
        <taxon>Candidatus Acetithermum</taxon>
    </lineage>
</organism>
<dbReference type="Pfam" id="PF00675">
    <property type="entry name" value="Peptidase_M16"/>
    <property type="match status" value="1"/>
</dbReference>
<keyword evidence="2" id="KW-1133">Transmembrane helix</keyword>
<name>H5SRM2_ACEAU</name>
<keyword evidence="2" id="KW-0812">Transmembrane</keyword>
<evidence type="ECO:0000313" key="5">
    <source>
        <dbReference type="EMBL" id="BAL58739.1"/>
    </source>
</evidence>
<feature type="domain" description="Peptidase M16 C-terminal" evidence="4">
    <location>
        <begin position="210"/>
        <end position="388"/>
    </location>
</feature>
<dbReference type="AlphaFoldDB" id="H5SRM2"/>
<reference evidence="5" key="2">
    <citation type="journal article" date="2012" name="PLoS ONE">
        <title>A Deeply Branching Thermophilic Bacterium with an Ancient Acetyl-CoA Pathway Dominates a Subsurface Ecosystem.</title>
        <authorList>
            <person name="Takami H."/>
            <person name="Noguchi H."/>
            <person name="Takaki Y."/>
            <person name="Uchiyama I."/>
            <person name="Toyoda A."/>
            <person name="Nishi S."/>
            <person name="Chee G.-J."/>
            <person name="Arai W."/>
            <person name="Nunoura T."/>
            <person name="Itoh T."/>
            <person name="Hattori M."/>
            <person name="Takai K."/>
        </authorList>
    </citation>
    <scope>NUCLEOTIDE SEQUENCE</scope>
</reference>
<dbReference type="InterPro" id="IPR011765">
    <property type="entry name" value="Pept_M16_N"/>
</dbReference>
<feature type="domain" description="Peptidase M16 N-terminal" evidence="3">
    <location>
        <begin position="59"/>
        <end position="198"/>
    </location>
</feature>
<dbReference type="GO" id="GO:0046872">
    <property type="term" value="F:metal ion binding"/>
    <property type="evidence" value="ECO:0007669"/>
    <property type="project" value="InterPro"/>
</dbReference>
<evidence type="ECO:0000256" key="1">
    <source>
        <dbReference type="ARBA" id="ARBA00007261"/>
    </source>
</evidence>
<feature type="transmembrane region" description="Helical" evidence="2">
    <location>
        <begin position="12"/>
        <end position="35"/>
    </location>
</feature>
<dbReference type="InterPro" id="IPR050361">
    <property type="entry name" value="MPP/UQCRC_Complex"/>
</dbReference>
<dbReference type="PANTHER" id="PTHR11851">
    <property type="entry name" value="METALLOPROTEASE"/>
    <property type="match status" value="1"/>
</dbReference>
<evidence type="ECO:0000259" key="4">
    <source>
        <dbReference type="Pfam" id="PF05193"/>
    </source>
</evidence>
<accession>H5SRM2</accession>
<dbReference type="InterPro" id="IPR011249">
    <property type="entry name" value="Metalloenz_LuxS/M16"/>
</dbReference>
<evidence type="ECO:0000256" key="2">
    <source>
        <dbReference type="SAM" id="Phobius"/>
    </source>
</evidence>
<dbReference type="EMBL" id="AP011801">
    <property type="protein sequence ID" value="BAL58739.1"/>
    <property type="molecule type" value="Genomic_DNA"/>
</dbReference>
<dbReference type="Pfam" id="PF05193">
    <property type="entry name" value="Peptidase_M16_C"/>
    <property type="match status" value="1"/>
</dbReference>
<dbReference type="Gene3D" id="3.30.830.10">
    <property type="entry name" value="Metalloenzyme, LuxS/M16 peptidase-like"/>
    <property type="match status" value="2"/>
</dbReference>
<sequence>MEAQAPKQTRRPTLWITGGVVIVAVVAAVLAVWTLTKPPAPAVGSITAYTLDNGLRLIVYQDTTAPVVSVNVWYRVGSKDEPTGKRGMAHLMEHMMYKGSKNVGPEEHSKLIDQAGGQDNAFTRDDVTGYWARLPKEKLDLALYLFAEQMHNLMLTQEHLDSEREVVKEEWRVRLENQPVSKAFDKFRDIAFAGTPYAKGPEGYMEDLDSITLEDLQNFYQTFYAPNNAVLVVAGDVRPDEVLSLTKKHFGEIPKAQTPAPTPITLPPQTQMREETLEMAVQLPVIIGGYQLPGSGHPDQPILEVISLILSGGQSSRLYRQLVREQQISVAAGGFPLVFKDLGTMLIYAFFTPDKDPAQVKEALLAEIERLASEPIDEKELQKAKNQLTAQYIFSLDSISSVANAIAEAEVIEGDYKEFEKAKTKYDTITAADVQRVAQAYFKRENLTIVTLKPQGGTR</sequence>
<proteinExistence type="inferred from homology"/>
<gene>
    <name evidence="5" type="ORF">HGMM_OP2C287</name>
</gene>
<dbReference type="PANTHER" id="PTHR11851:SF49">
    <property type="entry name" value="MITOCHONDRIAL-PROCESSING PEPTIDASE SUBUNIT ALPHA"/>
    <property type="match status" value="1"/>
</dbReference>
<dbReference type="InterPro" id="IPR007863">
    <property type="entry name" value="Peptidase_M16_C"/>
</dbReference>
<protein>
    <submittedName>
        <fullName evidence="5">Peptidase M16 domain protein</fullName>
    </submittedName>
</protein>
<comment type="similarity">
    <text evidence="1">Belongs to the peptidase M16 family.</text>
</comment>
<keyword evidence="2" id="KW-0472">Membrane</keyword>
<reference evidence="5" key="1">
    <citation type="journal article" date="2005" name="Environ. Microbiol.">
        <title>Genetic and functional properties of uncultivated thermophilic crenarchaeotes from a subsurface gold mine as revealed by analysis of genome fragments.</title>
        <authorList>
            <person name="Nunoura T."/>
            <person name="Hirayama H."/>
            <person name="Takami H."/>
            <person name="Oida H."/>
            <person name="Nishi S."/>
            <person name="Shimamura S."/>
            <person name="Suzuki Y."/>
            <person name="Inagaki F."/>
            <person name="Takai K."/>
            <person name="Nealson K.H."/>
            <person name="Horikoshi K."/>
        </authorList>
    </citation>
    <scope>NUCLEOTIDE SEQUENCE</scope>
</reference>
<evidence type="ECO:0000259" key="3">
    <source>
        <dbReference type="Pfam" id="PF00675"/>
    </source>
</evidence>
<dbReference type="SUPFAM" id="SSF63411">
    <property type="entry name" value="LuxS/MPP-like metallohydrolase"/>
    <property type="match status" value="2"/>
</dbReference>